<evidence type="ECO:0000313" key="5">
    <source>
        <dbReference type="Proteomes" id="UP000038010"/>
    </source>
</evidence>
<dbReference type="SUPFAM" id="SSF51412">
    <property type="entry name" value="Inosine monophosphate dehydrogenase (IMPDH)"/>
    <property type="match status" value="1"/>
</dbReference>
<gene>
    <name evidence="4" type="ORF">AB675_11636</name>
</gene>
<keyword evidence="5" id="KW-1185">Reference proteome</keyword>
<dbReference type="Gene3D" id="3.20.20.70">
    <property type="entry name" value="Aldolase class I"/>
    <property type="match status" value="1"/>
</dbReference>
<dbReference type="CDD" id="cd04730">
    <property type="entry name" value="NPD_like"/>
    <property type="match status" value="1"/>
</dbReference>
<dbReference type="InterPro" id="IPR013785">
    <property type="entry name" value="Aldolase_TIM"/>
</dbReference>
<dbReference type="STRING" id="1664694.A0A0N1GX12"/>
<sequence length="357" mass="37865">MLLHVEKIRTPLTDLFGVKHPIMLAGMGVAASPKLAAAVSNAGGIGVIGGFGYSPDGLQQQIDELKSYFNDKDAPFGVDILLPQVGGNARKTNYDYTKGKIMELIDVVVDAKAKLFVSAIGVPPRAAVDRLHAGGVMYMNMVGHPKHVQKCLDLDVDLICAQGGEGGGHTGDIPLSVLIPAVAKICKGKRSKFTGQEVQVIAAGGVSGGDSLASALMLGASGVWVGTRFLVAHEAGVSNAHKDSVISATVDDTVRTVIFSGRPLRVRRTDYITNWEEKRQEEIKELTGRGILPVQHDADKHPDDEQVTDNLHPQLMGVVAGLISQKGSAKEIVDEMVDDAADRLRSGGLAVVEKARL</sequence>
<dbReference type="PANTHER" id="PTHR32332">
    <property type="entry name" value="2-NITROPROPANE DIOXYGENASE"/>
    <property type="match status" value="1"/>
</dbReference>
<dbReference type="InterPro" id="IPR004136">
    <property type="entry name" value="NMO"/>
</dbReference>
<dbReference type="GeneID" id="28732382"/>
<dbReference type="GO" id="GO:0018580">
    <property type="term" value="F:nitronate monooxygenase activity"/>
    <property type="evidence" value="ECO:0007669"/>
    <property type="project" value="InterPro"/>
</dbReference>
<keyword evidence="1" id="KW-0285">Flavoprotein</keyword>
<dbReference type="AlphaFoldDB" id="A0A0N1GX12"/>
<dbReference type="OrthoDB" id="10265891at2759"/>
<dbReference type="Pfam" id="PF03060">
    <property type="entry name" value="NMO"/>
    <property type="match status" value="1"/>
</dbReference>
<keyword evidence="2" id="KW-0288">FMN</keyword>
<dbReference type="RefSeq" id="XP_017994613.1">
    <property type="nucleotide sequence ID" value="XM_018140501.1"/>
</dbReference>
<evidence type="ECO:0000313" key="4">
    <source>
        <dbReference type="EMBL" id="KPI34650.1"/>
    </source>
</evidence>
<proteinExistence type="predicted"/>
<dbReference type="Proteomes" id="UP000038010">
    <property type="component" value="Unassembled WGS sequence"/>
</dbReference>
<evidence type="ECO:0000256" key="1">
    <source>
        <dbReference type="ARBA" id="ARBA00022630"/>
    </source>
</evidence>
<dbReference type="VEuPathDB" id="FungiDB:AB675_11636"/>
<organism evidence="4 5">
    <name type="scientific">Cyphellophora attinorum</name>
    <dbReference type="NCBI Taxonomy" id="1664694"/>
    <lineage>
        <taxon>Eukaryota</taxon>
        <taxon>Fungi</taxon>
        <taxon>Dikarya</taxon>
        <taxon>Ascomycota</taxon>
        <taxon>Pezizomycotina</taxon>
        <taxon>Eurotiomycetes</taxon>
        <taxon>Chaetothyriomycetidae</taxon>
        <taxon>Chaetothyriales</taxon>
        <taxon>Cyphellophoraceae</taxon>
        <taxon>Cyphellophora</taxon>
    </lineage>
</organism>
<protein>
    <submittedName>
        <fullName evidence="4">Putative nitronate monooxygenase</fullName>
    </submittedName>
</protein>
<dbReference type="PANTHER" id="PTHR32332:SF31">
    <property type="entry name" value="2-NITROPROPANE DIOXYGENASE FAMILY, PUTATIVE (AFU_ORTHOLOGUE AFUA_2G09850)-RELATED"/>
    <property type="match status" value="1"/>
</dbReference>
<evidence type="ECO:0000256" key="3">
    <source>
        <dbReference type="ARBA" id="ARBA00023002"/>
    </source>
</evidence>
<reference evidence="4 5" key="1">
    <citation type="submission" date="2015-06" db="EMBL/GenBank/DDBJ databases">
        <title>Draft genome of the ant-associated black yeast Phialophora attae CBS 131958.</title>
        <authorList>
            <person name="Moreno L.F."/>
            <person name="Stielow B.J."/>
            <person name="de Hoog S."/>
            <person name="Vicente V.A."/>
            <person name="Weiss V.A."/>
            <person name="de Vries M."/>
            <person name="Cruz L.M."/>
            <person name="Souza E.M."/>
        </authorList>
    </citation>
    <scope>NUCLEOTIDE SEQUENCE [LARGE SCALE GENOMIC DNA]</scope>
    <source>
        <strain evidence="4 5">CBS 131958</strain>
    </source>
</reference>
<keyword evidence="4" id="KW-0503">Monooxygenase</keyword>
<accession>A0A0N1GX12</accession>
<name>A0A0N1GX12_9EURO</name>
<comment type="caution">
    <text evidence="4">The sequence shown here is derived from an EMBL/GenBank/DDBJ whole genome shotgun (WGS) entry which is preliminary data.</text>
</comment>
<evidence type="ECO:0000256" key="2">
    <source>
        <dbReference type="ARBA" id="ARBA00022643"/>
    </source>
</evidence>
<dbReference type="EMBL" id="LFJN01000054">
    <property type="protein sequence ID" value="KPI34650.1"/>
    <property type="molecule type" value="Genomic_DNA"/>
</dbReference>
<keyword evidence="3" id="KW-0560">Oxidoreductase</keyword>